<sequence>MHPSSLDPWSHMVYHPAPLGVSHVVTTHGQPQNSLNFPAPELIGTYYNTPFTKGPVSVTPITQNVCHLPTYHEQYTPSYATADTAMYLPPSPILCTSGVQPHPLEQSLTVSHRFKARFDFARLAESATSADIPFPGGIGGPPSDPFGTVVTPWCPLGIPSRFPNSRTSAVPPNGSARPRKEFICKFCQRRFTKSYNLLIHERTHTDERPYTCDICHKSFRRQDHLRDHRILHMEDSPHKCATCGRTFNQRSNLKTHLLTHTDIKPYNCSSCGKEFRRNCDLRRHTLTHASSGGCENNNSSSFSCTPIDGAPASPSSICDSGLESGDQDPGFDDDDEDSDSSTCENEIVDVEN</sequence>
<dbReference type="Proteomes" id="UP001497382">
    <property type="component" value="Unassembled WGS sequence"/>
</dbReference>
<keyword evidence="13" id="KW-1185">Reference proteome</keyword>
<dbReference type="PROSITE" id="PS50157">
    <property type="entry name" value="ZINC_FINGER_C2H2_2"/>
    <property type="match status" value="4"/>
</dbReference>
<evidence type="ECO:0000256" key="2">
    <source>
        <dbReference type="ARBA" id="ARBA00022723"/>
    </source>
</evidence>
<feature type="domain" description="C2H2-type" evidence="11">
    <location>
        <begin position="266"/>
        <end position="293"/>
    </location>
</feature>
<comment type="caution">
    <text evidence="12">The sequence shown here is derived from an EMBL/GenBank/DDBJ whole genome shotgun (WGS) entry which is preliminary data.</text>
</comment>
<keyword evidence="6" id="KW-0805">Transcription regulation</keyword>
<dbReference type="PROSITE" id="PS00028">
    <property type="entry name" value="ZINC_FINGER_C2H2_1"/>
    <property type="match status" value="4"/>
</dbReference>
<keyword evidence="2" id="KW-0479">Metal-binding</keyword>
<comment type="subcellular location">
    <subcellularLocation>
        <location evidence="1">Nucleus</location>
    </subcellularLocation>
</comment>
<dbReference type="SUPFAM" id="SSF57667">
    <property type="entry name" value="beta-beta-alpha zinc fingers"/>
    <property type="match status" value="2"/>
</dbReference>
<dbReference type="EMBL" id="CAXIEN010000237">
    <property type="protein sequence ID" value="CAL1288717.1"/>
    <property type="molecule type" value="Genomic_DNA"/>
</dbReference>
<feature type="region of interest" description="Disordered" evidence="10">
    <location>
        <begin position="313"/>
        <end position="352"/>
    </location>
</feature>
<evidence type="ECO:0000256" key="10">
    <source>
        <dbReference type="SAM" id="MobiDB-lite"/>
    </source>
</evidence>
<dbReference type="GO" id="GO:0008270">
    <property type="term" value="F:zinc ion binding"/>
    <property type="evidence" value="ECO:0007669"/>
    <property type="project" value="UniProtKB-KW"/>
</dbReference>
<dbReference type="GO" id="GO:0000981">
    <property type="term" value="F:DNA-binding transcription factor activity, RNA polymerase II-specific"/>
    <property type="evidence" value="ECO:0007669"/>
    <property type="project" value="TreeGrafter"/>
</dbReference>
<dbReference type="SMART" id="SM00355">
    <property type="entry name" value="ZnF_C2H2"/>
    <property type="match status" value="4"/>
</dbReference>
<dbReference type="Pfam" id="PF13912">
    <property type="entry name" value="zf-C2H2_6"/>
    <property type="match status" value="1"/>
</dbReference>
<keyword evidence="4 9" id="KW-0863">Zinc-finger</keyword>
<evidence type="ECO:0000256" key="7">
    <source>
        <dbReference type="ARBA" id="ARBA00023163"/>
    </source>
</evidence>
<keyword evidence="7" id="KW-0804">Transcription</keyword>
<evidence type="ECO:0000256" key="8">
    <source>
        <dbReference type="ARBA" id="ARBA00023242"/>
    </source>
</evidence>
<dbReference type="PANTHER" id="PTHR14196:SF0">
    <property type="entry name" value="PROTEIN BOWEL"/>
    <property type="match status" value="1"/>
</dbReference>
<dbReference type="PANTHER" id="PTHR14196">
    <property type="entry name" value="ODD-SKIPPED - RELATED"/>
    <property type="match status" value="1"/>
</dbReference>
<keyword evidence="3" id="KW-0677">Repeat</keyword>
<evidence type="ECO:0000256" key="5">
    <source>
        <dbReference type="ARBA" id="ARBA00022833"/>
    </source>
</evidence>
<proteinExistence type="predicted"/>
<feature type="domain" description="C2H2-type" evidence="11">
    <location>
        <begin position="182"/>
        <end position="209"/>
    </location>
</feature>
<dbReference type="GO" id="GO:0000977">
    <property type="term" value="F:RNA polymerase II transcription regulatory region sequence-specific DNA binding"/>
    <property type="evidence" value="ECO:0007669"/>
    <property type="project" value="TreeGrafter"/>
</dbReference>
<accession>A0AAV2AY41</accession>
<evidence type="ECO:0000259" key="11">
    <source>
        <dbReference type="PROSITE" id="PS50157"/>
    </source>
</evidence>
<dbReference type="InterPro" id="IPR036236">
    <property type="entry name" value="Znf_C2H2_sf"/>
</dbReference>
<evidence type="ECO:0000256" key="6">
    <source>
        <dbReference type="ARBA" id="ARBA00023015"/>
    </source>
</evidence>
<dbReference type="InterPro" id="IPR013087">
    <property type="entry name" value="Znf_C2H2_type"/>
</dbReference>
<keyword evidence="8" id="KW-0539">Nucleus</keyword>
<dbReference type="Gene3D" id="3.30.160.60">
    <property type="entry name" value="Classic Zinc Finger"/>
    <property type="match status" value="4"/>
</dbReference>
<dbReference type="FunFam" id="3.30.160.60:FF:000148">
    <property type="entry name" value="zinc finger protein Gfi-1"/>
    <property type="match status" value="1"/>
</dbReference>
<evidence type="ECO:0000256" key="3">
    <source>
        <dbReference type="ARBA" id="ARBA00022737"/>
    </source>
</evidence>
<evidence type="ECO:0000256" key="1">
    <source>
        <dbReference type="ARBA" id="ARBA00004123"/>
    </source>
</evidence>
<evidence type="ECO:0000313" key="13">
    <source>
        <dbReference type="Proteomes" id="UP001497382"/>
    </source>
</evidence>
<gene>
    <name evidence="12" type="ORF">LARSCL_LOCUS15506</name>
</gene>
<evidence type="ECO:0000256" key="4">
    <source>
        <dbReference type="ARBA" id="ARBA00022771"/>
    </source>
</evidence>
<dbReference type="FunFam" id="3.30.160.60:FF:002571">
    <property type="entry name" value="Protein odd-skipped-related 2"/>
    <property type="match status" value="1"/>
</dbReference>
<feature type="compositionally biased region" description="Acidic residues" evidence="10">
    <location>
        <begin position="325"/>
        <end position="339"/>
    </location>
</feature>
<dbReference type="Pfam" id="PF00096">
    <property type="entry name" value="zf-C2H2"/>
    <property type="match status" value="3"/>
</dbReference>
<dbReference type="FunFam" id="3.30.160.60:FF:000318">
    <property type="entry name" value="Odd-skipped-related transciption factor 2"/>
    <property type="match status" value="1"/>
</dbReference>
<organism evidence="12 13">
    <name type="scientific">Larinioides sclopetarius</name>
    <dbReference type="NCBI Taxonomy" id="280406"/>
    <lineage>
        <taxon>Eukaryota</taxon>
        <taxon>Metazoa</taxon>
        <taxon>Ecdysozoa</taxon>
        <taxon>Arthropoda</taxon>
        <taxon>Chelicerata</taxon>
        <taxon>Arachnida</taxon>
        <taxon>Araneae</taxon>
        <taxon>Araneomorphae</taxon>
        <taxon>Entelegynae</taxon>
        <taxon>Araneoidea</taxon>
        <taxon>Araneidae</taxon>
        <taxon>Larinioides</taxon>
    </lineage>
</organism>
<dbReference type="InterPro" id="IPR050717">
    <property type="entry name" value="C2H2-ZF_Transcription_Reg"/>
</dbReference>
<feature type="domain" description="C2H2-type" evidence="11">
    <location>
        <begin position="238"/>
        <end position="265"/>
    </location>
</feature>
<dbReference type="GO" id="GO:0005634">
    <property type="term" value="C:nucleus"/>
    <property type="evidence" value="ECO:0007669"/>
    <property type="project" value="UniProtKB-SubCell"/>
</dbReference>
<dbReference type="AlphaFoldDB" id="A0AAV2AY41"/>
<dbReference type="FunFam" id="3.30.160.60:FF:000311">
    <property type="entry name" value="protein odd-skipped-related 2 isoform X1"/>
    <property type="match status" value="1"/>
</dbReference>
<evidence type="ECO:0000256" key="9">
    <source>
        <dbReference type="PROSITE-ProRule" id="PRU00042"/>
    </source>
</evidence>
<keyword evidence="5" id="KW-0862">Zinc</keyword>
<evidence type="ECO:0000313" key="12">
    <source>
        <dbReference type="EMBL" id="CAL1288717.1"/>
    </source>
</evidence>
<protein>
    <recommendedName>
        <fullName evidence="11">C2H2-type domain-containing protein</fullName>
    </recommendedName>
</protein>
<name>A0AAV2AY41_9ARAC</name>
<reference evidence="12 13" key="1">
    <citation type="submission" date="2024-04" db="EMBL/GenBank/DDBJ databases">
        <authorList>
            <person name="Rising A."/>
            <person name="Reimegard J."/>
            <person name="Sonavane S."/>
            <person name="Akerstrom W."/>
            <person name="Nylinder S."/>
            <person name="Hedman E."/>
            <person name="Kallberg Y."/>
        </authorList>
    </citation>
    <scope>NUCLEOTIDE SEQUENCE [LARGE SCALE GENOMIC DNA]</scope>
</reference>
<feature type="domain" description="C2H2-type" evidence="11">
    <location>
        <begin position="210"/>
        <end position="237"/>
    </location>
</feature>